<name>A0A6I6JID7_9BACT</name>
<protein>
    <submittedName>
        <fullName evidence="1">Uncharacterized protein</fullName>
    </submittedName>
</protein>
<dbReference type="EMBL" id="CP046400">
    <property type="protein sequence ID" value="QGY39937.1"/>
    <property type="molecule type" value="Genomic_DNA"/>
</dbReference>
<dbReference type="AlphaFoldDB" id="A0A6I6JID7"/>
<gene>
    <name evidence="1" type="ORF">GM415_07295</name>
</gene>
<accession>A0A6I6JID7</accession>
<dbReference type="RefSeq" id="WP_158947161.1">
    <property type="nucleotide sequence ID" value="NZ_CP046400.1"/>
</dbReference>
<sequence length="152" mass="16639">MLSTFEDLVNACLGSGKHFHLLYVYMKTAAMPAGDVGQALFPGQDVAGLDNLCTIQFDAHEPVKPGLTFAEMVSHADSYCPDWDVVFVQTARNRSNAPVSDEQAKIFLADMREKILSGNFPQGAPIFDKQGNLKGIQRSAPIRVNDSTHRAQ</sequence>
<reference evidence="1 2" key="1">
    <citation type="submission" date="2019-11" db="EMBL/GenBank/DDBJ databases">
        <authorList>
            <person name="Zheng R.K."/>
            <person name="Sun C.M."/>
        </authorList>
    </citation>
    <scope>NUCLEOTIDE SEQUENCE [LARGE SCALE GENOMIC DNA]</scope>
    <source>
        <strain evidence="1 2">SRB007</strain>
    </source>
</reference>
<dbReference type="Proteomes" id="UP000428328">
    <property type="component" value="Chromosome"/>
</dbReference>
<keyword evidence="2" id="KW-1185">Reference proteome</keyword>
<proteinExistence type="predicted"/>
<evidence type="ECO:0000313" key="1">
    <source>
        <dbReference type="EMBL" id="QGY39937.1"/>
    </source>
</evidence>
<dbReference type="KEGG" id="psel:GM415_07295"/>
<evidence type="ECO:0000313" key="2">
    <source>
        <dbReference type="Proteomes" id="UP000428328"/>
    </source>
</evidence>
<organism evidence="1 2">
    <name type="scientific">Pseudodesulfovibrio cashew</name>
    <dbReference type="NCBI Taxonomy" id="2678688"/>
    <lineage>
        <taxon>Bacteria</taxon>
        <taxon>Pseudomonadati</taxon>
        <taxon>Thermodesulfobacteriota</taxon>
        <taxon>Desulfovibrionia</taxon>
        <taxon>Desulfovibrionales</taxon>
        <taxon>Desulfovibrionaceae</taxon>
    </lineage>
</organism>